<dbReference type="PROSITE" id="PS51318">
    <property type="entry name" value="TAT"/>
    <property type="match status" value="1"/>
</dbReference>
<sequence>MNRPGLSRRRLMTTGAGAALAATAVGAAAGPAAADTAPAADPYVAKLPHQIEAEQIVDYLLNTAPGDLLNQYKSIPAFDGQSTVVTWGTPGNPASYRVLAQCASFQTLVLERAYGAGTGYGWATPAYFKDNFFPASTDTSKRYPDAAEFRTGFADAAAILNLTAVTKPVNLRPGDLVAIDYNNPNGTYSGHIVMIRKRKAAFASGVDAQVGAGAVPYVFEVVDCTDTPHGEPKNPPTGSLADYQAYPDTRYVYTDPDVDLQTNTGVGYGHMVFYADPVTKLFAGHRWSVNDASPLTVAQQPIAAARVYLGQLG</sequence>
<gene>
    <name evidence="2" type="ORF">ACEZDE_10180</name>
</gene>
<dbReference type="Proteomes" id="UP001592531">
    <property type="component" value="Unassembled WGS sequence"/>
</dbReference>
<dbReference type="RefSeq" id="WP_380534750.1">
    <property type="nucleotide sequence ID" value="NZ_JBHFAB010000006.1"/>
</dbReference>
<name>A0ABV6VTG0_9ACTN</name>
<protein>
    <submittedName>
        <fullName evidence="2">Uncharacterized protein</fullName>
    </submittedName>
</protein>
<evidence type="ECO:0000256" key="1">
    <source>
        <dbReference type="SAM" id="SignalP"/>
    </source>
</evidence>
<comment type="caution">
    <text evidence="2">The sequence shown here is derived from an EMBL/GenBank/DDBJ whole genome shotgun (WGS) entry which is preliminary data.</text>
</comment>
<proteinExistence type="predicted"/>
<dbReference type="EMBL" id="JBHFAB010000006">
    <property type="protein sequence ID" value="MFC1417011.1"/>
    <property type="molecule type" value="Genomic_DNA"/>
</dbReference>
<feature type="chain" id="PRO_5047380869" evidence="1">
    <location>
        <begin position="35"/>
        <end position="313"/>
    </location>
</feature>
<organism evidence="2 3">
    <name type="scientific">Streptacidiphilus cavernicola</name>
    <dbReference type="NCBI Taxonomy" id="3342716"/>
    <lineage>
        <taxon>Bacteria</taxon>
        <taxon>Bacillati</taxon>
        <taxon>Actinomycetota</taxon>
        <taxon>Actinomycetes</taxon>
        <taxon>Kitasatosporales</taxon>
        <taxon>Streptomycetaceae</taxon>
        <taxon>Streptacidiphilus</taxon>
    </lineage>
</organism>
<reference evidence="2 3" key="1">
    <citation type="submission" date="2024-09" db="EMBL/GenBank/DDBJ databases">
        <authorList>
            <person name="Lee S.D."/>
        </authorList>
    </citation>
    <scope>NUCLEOTIDE SEQUENCE [LARGE SCALE GENOMIC DNA]</scope>
    <source>
        <strain evidence="2 3">N8-3</strain>
    </source>
</reference>
<keyword evidence="3" id="KW-1185">Reference proteome</keyword>
<evidence type="ECO:0000313" key="3">
    <source>
        <dbReference type="Proteomes" id="UP001592531"/>
    </source>
</evidence>
<accession>A0ABV6VTG0</accession>
<feature type="signal peptide" evidence="1">
    <location>
        <begin position="1"/>
        <end position="34"/>
    </location>
</feature>
<dbReference type="InterPro" id="IPR006311">
    <property type="entry name" value="TAT_signal"/>
</dbReference>
<evidence type="ECO:0000313" key="2">
    <source>
        <dbReference type="EMBL" id="MFC1417011.1"/>
    </source>
</evidence>
<keyword evidence="1" id="KW-0732">Signal</keyword>